<organism evidence="4 5">
    <name type="scientific">Trema orientale</name>
    <name type="common">Charcoal tree</name>
    <name type="synonym">Celtis orientalis</name>
    <dbReference type="NCBI Taxonomy" id="63057"/>
    <lineage>
        <taxon>Eukaryota</taxon>
        <taxon>Viridiplantae</taxon>
        <taxon>Streptophyta</taxon>
        <taxon>Embryophyta</taxon>
        <taxon>Tracheophyta</taxon>
        <taxon>Spermatophyta</taxon>
        <taxon>Magnoliopsida</taxon>
        <taxon>eudicotyledons</taxon>
        <taxon>Gunneridae</taxon>
        <taxon>Pentapetalae</taxon>
        <taxon>rosids</taxon>
        <taxon>fabids</taxon>
        <taxon>Rosales</taxon>
        <taxon>Cannabaceae</taxon>
        <taxon>Trema</taxon>
    </lineage>
</organism>
<dbReference type="OrthoDB" id="10013825at2759"/>
<dbReference type="InterPro" id="IPR036354">
    <property type="entry name" value="Prot_inh_pot1_sf"/>
</dbReference>
<dbReference type="FunCoup" id="A0A2P5ECQ9">
    <property type="interactions" value="13"/>
</dbReference>
<evidence type="ECO:0000256" key="1">
    <source>
        <dbReference type="ARBA" id="ARBA00008210"/>
    </source>
</evidence>
<dbReference type="InterPro" id="IPR000864">
    <property type="entry name" value="Prot_inh_pot1"/>
</dbReference>
<accession>A0A2P5ECQ9</accession>
<name>A0A2P5ECQ9_TREOI</name>
<evidence type="ECO:0000256" key="3">
    <source>
        <dbReference type="ARBA" id="ARBA00022900"/>
    </source>
</evidence>
<dbReference type="Pfam" id="PF00280">
    <property type="entry name" value="potato_inhibit"/>
    <property type="match status" value="1"/>
</dbReference>
<comment type="caution">
    <text evidence="4">The sequence shown here is derived from an EMBL/GenBank/DDBJ whole genome shotgun (WGS) entry which is preliminary data.</text>
</comment>
<evidence type="ECO:0000313" key="5">
    <source>
        <dbReference type="Proteomes" id="UP000237000"/>
    </source>
</evidence>
<protein>
    <submittedName>
        <fullName evidence="4">Proteinase inhibitor</fullName>
    </submittedName>
</protein>
<gene>
    <name evidence="4" type="ORF">TorRG33x02_208930</name>
</gene>
<dbReference type="PROSITE" id="PS00285">
    <property type="entry name" value="POTATO_INHIBITOR"/>
    <property type="match status" value="1"/>
</dbReference>
<dbReference type="GO" id="GO:0004867">
    <property type="term" value="F:serine-type endopeptidase inhibitor activity"/>
    <property type="evidence" value="ECO:0007669"/>
    <property type="project" value="UniProtKB-KW"/>
</dbReference>
<comment type="similarity">
    <text evidence="1">Belongs to the protease inhibitor I13 (potato type I serine protease inhibitor) family.</text>
</comment>
<dbReference type="EMBL" id="JXTC01000180">
    <property type="protein sequence ID" value="PON83326.1"/>
    <property type="molecule type" value="Genomic_DNA"/>
</dbReference>
<keyword evidence="3" id="KW-0722">Serine protease inhibitor</keyword>
<keyword evidence="5" id="KW-1185">Reference proteome</keyword>
<dbReference type="PRINTS" id="PR00292">
    <property type="entry name" value="POTATOINHBTR"/>
</dbReference>
<evidence type="ECO:0000313" key="4">
    <source>
        <dbReference type="EMBL" id="PON83326.1"/>
    </source>
</evidence>
<dbReference type="InParanoid" id="A0A2P5ECQ9"/>
<evidence type="ECO:0000256" key="2">
    <source>
        <dbReference type="ARBA" id="ARBA00022690"/>
    </source>
</evidence>
<keyword evidence="2" id="KW-0646">Protease inhibitor</keyword>
<dbReference type="PANTHER" id="PTHR33091:SF94">
    <property type="entry name" value="PROTEASE INHIBITOR PROTEIN"/>
    <property type="match status" value="1"/>
</dbReference>
<sequence length="70" mass="7521">MSSECPGKNSWPELVGTQGEVAAATIERENSNVTAQIVAEGSAVILDFRCTRVWVWVNESGVVTRTPKTG</sequence>
<dbReference type="AlphaFoldDB" id="A0A2P5ECQ9"/>
<reference evidence="5" key="1">
    <citation type="submission" date="2016-06" db="EMBL/GenBank/DDBJ databases">
        <title>Parallel loss of symbiosis genes in relatives of nitrogen-fixing non-legume Parasponia.</title>
        <authorList>
            <person name="Van Velzen R."/>
            <person name="Holmer R."/>
            <person name="Bu F."/>
            <person name="Rutten L."/>
            <person name="Van Zeijl A."/>
            <person name="Liu W."/>
            <person name="Santuari L."/>
            <person name="Cao Q."/>
            <person name="Sharma T."/>
            <person name="Shen D."/>
            <person name="Roswanjaya Y."/>
            <person name="Wardhani T."/>
            <person name="Kalhor M.S."/>
            <person name="Jansen J."/>
            <person name="Van den Hoogen J."/>
            <person name="Gungor B."/>
            <person name="Hartog M."/>
            <person name="Hontelez J."/>
            <person name="Verver J."/>
            <person name="Yang W.-C."/>
            <person name="Schijlen E."/>
            <person name="Repin R."/>
            <person name="Schilthuizen M."/>
            <person name="Schranz E."/>
            <person name="Heidstra R."/>
            <person name="Miyata K."/>
            <person name="Fedorova E."/>
            <person name="Kohlen W."/>
            <person name="Bisseling T."/>
            <person name="Smit S."/>
            <person name="Geurts R."/>
        </authorList>
    </citation>
    <scope>NUCLEOTIDE SEQUENCE [LARGE SCALE GENOMIC DNA]</scope>
    <source>
        <strain evidence="5">cv. RG33-2</strain>
    </source>
</reference>
<proteinExistence type="inferred from homology"/>
<dbReference type="GO" id="GO:0009611">
    <property type="term" value="P:response to wounding"/>
    <property type="evidence" value="ECO:0007669"/>
    <property type="project" value="InterPro"/>
</dbReference>
<dbReference type="Proteomes" id="UP000237000">
    <property type="component" value="Unassembled WGS sequence"/>
</dbReference>
<dbReference type="SUPFAM" id="SSF54654">
    <property type="entry name" value="CI-2 family of serine protease inhibitors"/>
    <property type="match status" value="1"/>
</dbReference>
<dbReference type="Gene3D" id="3.30.10.10">
    <property type="entry name" value="Trypsin Inhibitor V, subunit A"/>
    <property type="match status" value="1"/>
</dbReference>
<dbReference type="PANTHER" id="PTHR33091">
    <property type="entry name" value="PROTEIN, PUTATIVE, EXPRESSED-RELATED"/>
    <property type="match status" value="1"/>
</dbReference>